<dbReference type="InterPro" id="IPR036265">
    <property type="entry name" value="HIT-like_sf"/>
</dbReference>
<dbReference type="Pfam" id="PF02744">
    <property type="entry name" value="GalP_UDP_tr_C"/>
    <property type="match status" value="1"/>
</dbReference>
<comment type="similarity">
    <text evidence="4 14">Belongs to the galactose-1-phosphate uridylyltransferase type 1 family.</text>
</comment>
<evidence type="ECO:0000256" key="8">
    <source>
        <dbReference type="ARBA" id="ARBA00022695"/>
    </source>
</evidence>
<evidence type="ECO:0000256" key="7">
    <source>
        <dbReference type="ARBA" id="ARBA00022679"/>
    </source>
</evidence>
<evidence type="ECO:0000256" key="12">
    <source>
        <dbReference type="ARBA" id="ARBA00023277"/>
    </source>
</evidence>
<dbReference type="RefSeq" id="WP_394850506.1">
    <property type="nucleotide sequence ID" value="NZ_CP089982.1"/>
</dbReference>
<comment type="pathway">
    <text evidence="3 14">Carbohydrate metabolism; galactose metabolism.</text>
</comment>
<dbReference type="Proteomes" id="UP001379533">
    <property type="component" value="Chromosome"/>
</dbReference>
<evidence type="ECO:0000256" key="14">
    <source>
        <dbReference type="RuleBase" id="RU000506"/>
    </source>
</evidence>
<dbReference type="Gene3D" id="3.30.428.10">
    <property type="entry name" value="HIT-like"/>
    <property type="match status" value="2"/>
</dbReference>
<evidence type="ECO:0000256" key="9">
    <source>
        <dbReference type="ARBA" id="ARBA00022723"/>
    </source>
</evidence>
<name>A0ABZ2KSA9_9BACT</name>
<keyword evidence="11 14" id="KW-0299">Galactose metabolism</keyword>
<keyword evidence="12 14" id="KW-0119">Carbohydrate metabolism</keyword>
<keyword evidence="18" id="KW-1185">Reference proteome</keyword>
<evidence type="ECO:0000259" key="15">
    <source>
        <dbReference type="Pfam" id="PF01087"/>
    </source>
</evidence>
<accession>A0ABZ2KSA9</accession>
<evidence type="ECO:0000256" key="10">
    <source>
        <dbReference type="ARBA" id="ARBA00022833"/>
    </source>
</evidence>
<dbReference type="InterPro" id="IPR005849">
    <property type="entry name" value="GalP_Utransf_N"/>
</dbReference>
<feature type="domain" description="Galactose-1-phosphate uridyl transferase N-terminal" evidence="15">
    <location>
        <begin position="45"/>
        <end position="203"/>
    </location>
</feature>
<comment type="cofactor">
    <cofactor evidence="2">
        <name>Zn(2+)</name>
        <dbReference type="ChEBI" id="CHEBI:29105"/>
    </cofactor>
</comment>
<comment type="catalytic activity">
    <reaction evidence="1 14">
        <text>alpha-D-galactose 1-phosphate + UDP-alpha-D-glucose = alpha-D-glucose 1-phosphate + UDP-alpha-D-galactose</text>
        <dbReference type="Rhea" id="RHEA:13989"/>
        <dbReference type="ChEBI" id="CHEBI:58336"/>
        <dbReference type="ChEBI" id="CHEBI:58601"/>
        <dbReference type="ChEBI" id="CHEBI:58885"/>
        <dbReference type="ChEBI" id="CHEBI:66914"/>
        <dbReference type="EC" id="2.7.7.12"/>
    </reaction>
</comment>
<dbReference type="GO" id="GO:0008108">
    <property type="term" value="F:UDP-glucose:hexose-1-phosphate uridylyltransferase activity"/>
    <property type="evidence" value="ECO:0007669"/>
    <property type="project" value="UniProtKB-EC"/>
</dbReference>
<protein>
    <recommendedName>
        <fullName evidence="6 13">Galactose-1-phosphate uridylyltransferase</fullName>
        <ecNumber evidence="5 13">2.7.7.12</ecNumber>
    </recommendedName>
</protein>
<evidence type="ECO:0000256" key="6">
    <source>
        <dbReference type="ARBA" id="ARBA00016340"/>
    </source>
</evidence>
<dbReference type="Pfam" id="PF01087">
    <property type="entry name" value="GalP_UDP_transf"/>
    <property type="match status" value="1"/>
</dbReference>
<keyword evidence="8 14" id="KW-0548">Nucleotidyltransferase</keyword>
<evidence type="ECO:0000256" key="2">
    <source>
        <dbReference type="ARBA" id="ARBA00001947"/>
    </source>
</evidence>
<evidence type="ECO:0000259" key="16">
    <source>
        <dbReference type="Pfam" id="PF02744"/>
    </source>
</evidence>
<evidence type="ECO:0000256" key="5">
    <source>
        <dbReference type="ARBA" id="ARBA00012384"/>
    </source>
</evidence>
<evidence type="ECO:0000313" key="18">
    <source>
        <dbReference type="Proteomes" id="UP001379533"/>
    </source>
</evidence>
<dbReference type="InterPro" id="IPR005850">
    <property type="entry name" value="GalP_Utransf_C"/>
</dbReference>
<evidence type="ECO:0000256" key="11">
    <source>
        <dbReference type="ARBA" id="ARBA00023144"/>
    </source>
</evidence>
<evidence type="ECO:0000313" key="17">
    <source>
        <dbReference type="EMBL" id="WXA99864.1"/>
    </source>
</evidence>
<organism evidence="17 18">
    <name type="scientific">Pendulispora brunnea</name>
    <dbReference type="NCBI Taxonomy" id="2905690"/>
    <lineage>
        <taxon>Bacteria</taxon>
        <taxon>Pseudomonadati</taxon>
        <taxon>Myxococcota</taxon>
        <taxon>Myxococcia</taxon>
        <taxon>Myxococcales</taxon>
        <taxon>Sorangiineae</taxon>
        <taxon>Pendulisporaceae</taxon>
        <taxon>Pendulispora</taxon>
    </lineage>
</organism>
<proteinExistence type="inferred from homology"/>
<dbReference type="PIRSF" id="PIRSF000808">
    <property type="entry name" value="GalT"/>
    <property type="match status" value="1"/>
</dbReference>
<evidence type="ECO:0000256" key="1">
    <source>
        <dbReference type="ARBA" id="ARBA00001107"/>
    </source>
</evidence>
<dbReference type="EMBL" id="CP089982">
    <property type="protein sequence ID" value="WXA99864.1"/>
    <property type="molecule type" value="Genomic_DNA"/>
</dbReference>
<evidence type="ECO:0000256" key="13">
    <source>
        <dbReference type="NCBIfam" id="TIGR00209"/>
    </source>
</evidence>
<dbReference type="InterPro" id="IPR001937">
    <property type="entry name" value="GalP_UDPtransf1"/>
</dbReference>
<reference evidence="17 18" key="1">
    <citation type="submission" date="2021-12" db="EMBL/GenBank/DDBJ databases">
        <title>Discovery of the Pendulisporaceae a myxobacterial family with distinct sporulation behavior and unique specialized metabolism.</title>
        <authorList>
            <person name="Garcia R."/>
            <person name="Popoff A."/>
            <person name="Bader C.D."/>
            <person name="Loehr J."/>
            <person name="Walesch S."/>
            <person name="Walt C."/>
            <person name="Boldt J."/>
            <person name="Bunk B."/>
            <person name="Haeckl F.J.F.P.J."/>
            <person name="Gunesch A.P."/>
            <person name="Birkelbach J."/>
            <person name="Nuebel U."/>
            <person name="Pietschmann T."/>
            <person name="Bach T."/>
            <person name="Mueller R."/>
        </authorList>
    </citation>
    <scope>NUCLEOTIDE SEQUENCE [LARGE SCALE GENOMIC DNA]</scope>
    <source>
        <strain evidence="17 18">MSr12523</strain>
    </source>
</reference>
<keyword evidence="9 14" id="KW-0479">Metal-binding</keyword>
<dbReference type="InterPro" id="IPR019779">
    <property type="entry name" value="GalP_UDPtransf1_His-AS"/>
</dbReference>
<keyword evidence="10" id="KW-0862">Zinc</keyword>
<dbReference type="PANTHER" id="PTHR11943:SF1">
    <property type="entry name" value="GALACTOSE-1-PHOSPHATE URIDYLYLTRANSFERASE"/>
    <property type="match status" value="1"/>
</dbReference>
<keyword evidence="7 14" id="KW-0808">Transferase</keyword>
<feature type="domain" description="Galactose-1-phosphate uridyl transferase C-terminal" evidence="16">
    <location>
        <begin position="215"/>
        <end position="318"/>
    </location>
</feature>
<dbReference type="SUPFAM" id="SSF54197">
    <property type="entry name" value="HIT-like"/>
    <property type="match status" value="2"/>
</dbReference>
<gene>
    <name evidence="17" type="primary">galT</name>
    <name evidence="17" type="ORF">LZC95_23990</name>
</gene>
<evidence type="ECO:0000256" key="3">
    <source>
        <dbReference type="ARBA" id="ARBA00004947"/>
    </source>
</evidence>
<dbReference type="PROSITE" id="PS00117">
    <property type="entry name" value="GAL_P_UDP_TRANSF_I"/>
    <property type="match status" value="1"/>
</dbReference>
<dbReference type="EC" id="2.7.7.12" evidence="5 13"/>
<evidence type="ECO:0000256" key="4">
    <source>
        <dbReference type="ARBA" id="ARBA00010951"/>
    </source>
</evidence>
<dbReference type="NCBIfam" id="TIGR00209">
    <property type="entry name" value="galT_1"/>
    <property type="match status" value="1"/>
</dbReference>
<sequence>MSRPEVTTNKTRILLSDGREFVYYDDRPGLDRTAPDRRGLELHQPKSEIRYDPILEDWVIVAAHRQTRTNLPKASECPLCPTLQGSEYLSEIPADDYHVVAFENRFPSLGGSSGGVEVIEGTVHTKPGVGRCEVVCFTSDHGSSFVKLPKERLRTLAAAWVDRTLEMSKYPGVEQVFVFENRGAEIGATLDHPHGQIYGYPFVTSRTARALASAERWQKAHGGCLFCAIVSEESQKRIRVVRETEHFVAFVPAAPRFPYEVHVYPRRHVPDLPALTEIELDELMALQVDLLERFFRLFDKPIPYMSCWHQAPVRVGRDLHHLSLQLISPQRAPNTLKFFASSESGMHAYTMDVLPEAIATRLRDI</sequence>
<dbReference type="PANTHER" id="PTHR11943">
    <property type="entry name" value="GALACTOSE-1-PHOSPHATE URIDYLYLTRANSFERASE"/>
    <property type="match status" value="1"/>
</dbReference>